<feature type="compositionally biased region" description="Polar residues" evidence="1">
    <location>
        <begin position="774"/>
        <end position="797"/>
    </location>
</feature>
<feature type="region of interest" description="Disordered" evidence="1">
    <location>
        <begin position="459"/>
        <end position="515"/>
    </location>
</feature>
<feature type="compositionally biased region" description="Basic residues" evidence="1">
    <location>
        <begin position="798"/>
        <end position="808"/>
    </location>
</feature>
<feature type="compositionally biased region" description="Basic and acidic residues" evidence="1">
    <location>
        <begin position="489"/>
        <end position="506"/>
    </location>
</feature>
<feature type="region of interest" description="Disordered" evidence="1">
    <location>
        <begin position="1"/>
        <end position="80"/>
    </location>
</feature>
<feature type="region of interest" description="Disordered" evidence="1">
    <location>
        <begin position="721"/>
        <end position="836"/>
    </location>
</feature>
<protein>
    <submittedName>
        <fullName evidence="2">Uncharacterized protein</fullName>
    </submittedName>
</protein>
<proteinExistence type="predicted"/>
<reference evidence="2 3" key="1">
    <citation type="submission" date="2014-06" db="EMBL/GenBank/DDBJ databases">
        <authorList>
            <person name="Swart Estienne"/>
        </authorList>
    </citation>
    <scope>NUCLEOTIDE SEQUENCE [LARGE SCALE GENOMIC DNA]</scope>
    <source>
        <strain evidence="2 3">130c</strain>
    </source>
</reference>
<evidence type="ECO:0000313" key="2">
    <source>
        <dbReference type="EMBL" id="CDW83857.1"/>
    </source>
</evidence>
<organism evidence="2 3">
    <name type="scientific">Stylonychia lemnae</name>
    <name type="common">Ciliate</name>
    <dbReference type="NCBI Taxonomy" id="5949"/>
    <lineage>
        <taxon>Eukaryota</taxon>
        <taxon>Sar</taxon>
        <taxon>Alveolata</taxon>
        <taxon>Ciliophora</taxon>
        <taxon>Intramacronucleata</taxon>
        <taxon>Spirotrichea</taxon>
        <taxon>Stichotrichia</taxon>
        <taxon>Sporadotrichida</taxon>
        <taxon>Oxytrichidae</taxon>
        <taxon>Stylonychinae</taxon>
        <taxon>Stylonychia</taxon>
    </lineage>
</organism>
<evidence type="ECO:0000256" key="1">
    <source>
        <dbReference type="SAM" id="MobiDB-lite"/>
    </source>
</evidence>
<keyword evidence="3" id="KW-1185">Reference proteome</keyword>
<accession>A0A078ARM3</accession>
<sequence length="1433" mass="166534">MEKLRDQEDQENNSFLSPKPLISIEQSANRDNKDKKLKRKPNDAEFKSVLQQFEKGYKNGEHDSQRSPQQHPTGQSPNKTENKQFFANEIDWFGFQTQLRKIVYELVEPTVKRALTSENQIYFLQEENAQVRKKLDELEYVFQKAQKKAVSNDDITRKIHEQDQNRRIAELKLKGEIDQFKASMDSFKQRLQVVESEAVRYQTSTQLQQIEVSAVVDNFHGTKQKLHNEMIQMHDTFVRNINELKEKIEFYDQPVKRCEQYLENQKIVLRDLQTGLEIAKKDLLSHNSEIKRLDKQKLDEDIFNDDQKIIKNHMGIARQEIDLLKSELQATDNYLDKYLPFKTLNFIYDSLTAFLDKKELAKLFDYLAVIFEQLESGIANDDGKPSLTKRDFFIPTLDLSFIQQQRKLNKIMNEGGSEIRAGMIEQTQRSNSQISDMNSEAKNFSRLKSKRSAVQKQVAKQHNQNIMSSSNYADNVSQSTRKTLAHRGKQSEVKNRPLLPSRRESKQLSSKHSQNMDYDAYENEMTQKELLRVQKGTSQFEKDRNRQRRISSGSGRFNKIGQSKQNVEGHLKRQSILQTSQIEDLTLKERPDSEQGSPSFGKGSMKDKQSFKDLNDDRFDASSKAKDLFSRGRGSDAISYQNMDQRIQEKLTSSFPQILIDQQKILKNLIETQSQGVKEEQSQMEQKSQPIQNEAKQTSQEMTISHKLFSETRENRNNQIITHKPDPMNQESFQGATFHQSPNRSQRFQRQSSTDAAGNNSSFEKLKVSKSKVLHQNTELNHNEPMTPQGQNSSIKKQNTKKSQKHSGRNIQTEKVVGKEGVTEFNKEESDDQEEMMQKKLMNLQENDPDNVDLISDAEDEELEMEDYDENMTGSSNDTFSGNRVVNKKFRKLNVMIKKIRRMMLEYFSDQDNYNGKTSEQLAKINDVINHNEVLWRQDSERLTKLIINSLEQEKIKIKVELTEKYDDITEKIQEQLNETITRRKREISDNQFEMSKVNKIVEQNCTKIEVFGFQAQNMAEIQNAMLESLLIVNTIIAQDEEDRKSLSLVGISTIGGNMGGENHVLSNSKPEESRQMIKLDKTCMTCSNQNNPIIKSAFKMACLAYQPRPVEFAGQKVPKDVLANRNKVFVEKLLTQYQYMLKVKEDKIQARNLEQNDENQGFDILPEILQVDKISYMLNNKSKMNKSISDFSSYDNTPLHGQKLNPLLNKSIANQNHNNSSLVNVGTSINDISPSMQEHMKYLKMNILQQANPSNNASLENFMIDNPYLLLYLIFNSLNKKANLNRMTDAILHDRTQYEGDKVHINFPKNPSFEMISKRAKTPLLQQSLNNQNYKRLAREKLKDISTQLTTNRPVTNINSLIFYSLQLFKFIVWQIIIRQNSQYHQYILKLVINRKLKSKQTFRNQIKCSILLPLLRNQMLFEKTSYDCLQK</sequence>
<dbReference type="EMBL" id="CCKQ01012246">
    <property type="protein sequence ID" value="CDW83857.1"/>
    <property type="molecule type" value="Genomic_DNA"/>
</dbReference>
<gene>
    <name evidence="2" type="primary">Contig2122.g2282</name>
    <name evidence="2" type="ORF">STYLEM_12908</name>
</gene>
<feature type="compositionally biased region" description="Polar residues" evidence="1">
    <location>
        <begin position="66"/>
        <end position="80"/>
    </location>
</feature>
<feature type="compositionally biased region" description="Polar residues" evidence="1">
    <location>
        <begin position="729"/>
        <end position="763"/>
    </location>
</feature>
<feature type="compositionally biased region" description="Basic and acidic residues" evidence="1">
    <location>
        <begin position="55"/>
        <end position="65"/>
    </location>
</feature>
<dbReference type="OrthoDB" id="299584at2759"/>
<dbReference type="Proteomes" id="UP000039865">
    <property type="component" value="Unassembled WGS sequence"/>
</dbReference>
<feature type="compositionally biased region" description="Basic and acidic residues" evidence="1">
    <location>
        <begin position="816"/>
        <end position="828"/>
    </location>
</feature>
<feature type="compositionally biased region" description="Polar residues" evidence="1">
    <location>
        <begin position="459"/>
        <end position="482"/>
    </location>
</feature>
<feature type="region of interest" description="Disordered" evidence="1">
    <location>
        <begin position="676"/>
        <end position="700"/>
    </location>
</feature>
<feature type="compositionally biased region" description="Polar residues" evidence="1">
    <location>
        <begin position="690"/>
        <end position="700"/>
    </location>
</feature>
<dbReference type="InParanoid" id="A0A078ARM3"/>
<evidence type="ECO:0000313" key="3">
    <source>
        <dbReference type="Proteomes" id="UP000039865"/>
    </source>
</evidence>
<feature type="compositionally biased region" description="Polar residues" evidence="1">
    <location>
        <begin position="550"/>
        <end position="566"/>
    </location>
</feature>
<feature type="compositionally biased region" description="Basic and acidic residues" evidence="1">
    <location>
        <begin position="28"/>
        <end position="46"/>
    </location>
</feature>
<name>A0A078ARM3_STYLE</name>
<feature type="region of interest" description="Disordered" evidence="1">
    <location>
        <begin position="535"/>
        <end position="610"/>
    </location>
</feature>